<accession>A0A0A9GEK0</accession>
<evidence type="ECO:0000313" key="1">
    <source>
        <dbReference type="EMBL" id="JAE23510.1"/>
    </source>
</evidence>
<protein>
    <submittedName>
        <fullName evidence="1">Uncharacterized protein</fullName>
    </submittedName>
</protein>
<dbReference type="EMBL" id="GBRH01174386">
    <property type="protein sequence ID" value="JAE23510.1"/>
    <property type="molecule type" value="Transcribed_RNA"/>
</dbReference>
<dbReference type="AlphaFoldDB" id="A0A0A9GEK0"/>
<sequence>MTKACARIGRPIKHGEGIQWHKPGELSLILHNSFPPRIFFGRARVI</sequence>
<reference evidence="1" key="1">
    <citation type="submission" date="2014-09" db="EMBL/GenBank/DDBJ databases">
        <authorList>
            <person name="Magalhaes I.L.F."/>
            <person name="Oliveira U."/>
            <person name="Santos F.R."/>
            <person name="Vidigal T.H.D.A."/>
            <person name="Brescovit A.D."/>
            <person name="Santos A.J."/>
        </authorList>
    </citation>
    <scope>NUCLEOTIDE SEQUENCE</scope>
    <source>
        <tissue evidence="1">Shoot tissue taken approximately 20 cm above the soil surface</tissue>
    </source>
</reference>
<organism evidence="1">
    <name type="scientific">Arundo donax</name>
    <name type="common">Giant reed</name>
    <name type="synonym">Donax arundinaceus</name>
    <dbReference type="NCBI Taxonomy" id="35708"/>
    <lineage>
        <taxon>Eukaryota</taxon>
        <taxon>Viridiplantae</taxon>
        <taxon>Streptophyta</taxon>
        <taxon>Embryophyta</taxon>
        <taxon>Tracheophyta</taxon>
        <taxon>Spermatophyta</taxon>
        <taxon>Magnoliopsida</taxon>
        <taxon>Liliopsida</taxon>
        <taxon>Poales</taxon>
        <taxon>Poaceae</taxon>
        <taxon>PACMAD clade</taxon>
        <taxon>Arundinoideae</taxon>
        <taxon>Arundineae</taxon>
        <taxon>Arundo</taxon>
    </lineage>
</organism>
<name>A0A0A9GEK0_ARUDO</name>
<reference evidence="1" key="2">
    <citation type="journal article" date="2015" name="Data Brief">
        <title>Shoot transcriptome of the giant reed, Arundo donax.</title>
        <authorList>
            <person name="Barrero R.A."/>
            <person name="Guerrero F.D."/>
            <person name="Moolhuijzen P."/>
            <person name="Goolsby J.A."/>
            <person name="Tidwell J."/>
            <person name="Bellgard S.E."/>
            <person name="Bellgard M.I."/>
        </authorList>
    </citation>
    <scope>NUCLEOTIDE SEQUENCE</scope>
    <source>
        <tissue evidence="1">Shoot tissue taken approximately 20 cm above the soil surface</tissue>
    </source>
</reference>
<proteinExistence type="predicted"/>